<dbReference type="EMBL" id="MN738754">
    <property type="protein sequence ID" value="QHS83397.1"/>
    <property type="molecule type" value="Genomic_DNA"/>
</dbReference>
<name>A0A6C0ATY2_9ZZZZ</name>
<organism evidence="1">
    <name type="scientific">viral metagenome</name>
    <dbReference type="NCBI Taxonomy" id="1070528"/>
    <lineage>
        <taxon>unclassified sequences</taxon>
        <taxon>metagenomes</taxon>
        <taxon>organismal metagenomes</taxon>
    </lineage>
</organism>
<proteinExistence type="predicted"/>
<accession>A0A6C0ATY2</accession>
<sequence length="176" mass="21527">MSVEQPSTVKFRFLYSPDVENMLRNFAKEHEDEERKQFKQSWIVFMEENKVILENEKERITEEGYSKDVYEKMFHTIKYYYVKKSKKEKQLDGVEPVKKERTYNKVGKEWIEKMVTFIKEDLELYKNTKEMKPEYSFNRFLEKHTQGDEELDGRIKKSYKTKYNKIKTQQKNSVII</sequence>
<reference evidence="1" key="1">
    <citation type="journal article" date="2020" name="Nature">
        <title>Giant virus diversity and host interactions through global metagenomics.</title>
        <authorList>
            <person name="Schulz F."/>
            <person name="Roux S."/>
            <person name="Paez-Espino D."/>
            <person name="Jungbluth S."/>
            <person name="Walsh D.A."/>
            <person name="Denef V.J."/>
            <person name="McMahon K.D."/>
            <person name="Konstantinidis K.T."/>
            <person name="Eloe-Fadrosh E.A."/>
            <person name="Kyrpides N.C."/>
            <person name="Woyke T."/>
        </authorList>
    </citation>
    <scope>NUCLEOTIDE SEQUENCE</scope>
    <source>
        <strain evidence="1">GVMAG-S-ERX555943-30</strain>
    </source>
</reference>
<dbReference type="AlphaFoldDB" id="A0A6C0ATY2"/>
<evidence type="ECO:0000313" key="1">
    <source>
        <dbReference type="EMBL" id="QHS83397.1"/>
    </source>
</evidence>
<protein>
    <submittedName>
        <fullName evidence="1">Uncharacterized protein</fullName>
    </submittedName>
</protein>